<dbReference type="InParanoid" id="A0A0A0HXH2"/>
<proteinExistence type="predicted"/>
<feature type="compositionally biased region" description="Basic and acidic residues" evidence="1">
    <location>
        <begin position="21"/>
        <end position="35"/>
    </location>
</feature>
<dbReference type="Proteomes" id="UP000001628">
    <property type="component" value="Unassembled WGS sequence"/>
</dbReference>
<feature type="region of interest" description="Disordered" evidence="1">
    <location>
        <begin position="21"/>
        <end position="44"/>
    </location>
</feature>
<evidence type="ECO:0000256" key="1">
    <source>
        <dbReference type="SAM" id="MobiDB-lite"/>
    </source>
</evidence>
<dbReference type="VEuPathDB" id="FungiDB:PADG_11635"/>
<evidence type="ECO:0000313" key="3">
    <source>
        <dbReference type="Proteomes" id="UP000001628"/>
    </source>
</evidence>
<organism evidence="2 3">
    <name type="scientific">Paracoccidioides brasiliensis (strain Pb18)</name>
    <dbReference type="NCBI Taxonomy" id="502780"/>
    <lineage>
        <taxon>Eukaryota</taxon>
        <taxon>Fungi</taxon>
        <taxon>Dikarya</taxon>
        <taxon>Ascomycota</taxon>
        <taxon>Pezizomycotina</taxon>
        <taxon>Eurotiomycetes</taxon>
        <taxon>Eurotiomycetidae</taxon>
        <taxon>Onygenales</taxon>
        <taxon>Ajellomycetaceae</taxon>
        <taxon>Paracoccidioides</taxon>
    </lineage>
</organism>
<gene>
    <name evidence="2" type="ORF">PADG_11635</name>
</gene>
<dbReference type="OrthoDB" id="10624623at2759"/>
<dbReference type="GeneID" id="22587532"/>
<sequence length="184" mass="21430">MVEPLYLERVWEKFERFNAPEPGKPRERNRGETQREQGLWTNEDPVPPGLSTYTGLQFVYFTLMPFTLMAPFLPAELILHILQHVPDVPSLFSAILTCKHIYAVFEAHKDHIMESLSQNEWGDTQLYRHVNEGLRPNVPWSGCKGEREARRVLTGFHGQHYRFLQRDHQMVLCGHMATVSIDQC</sequence>
<dbReference type="EMBL" id="KN275960">
    <property type="protein sequence ID" value="KGM92105.1"/>
    <property type="molecule type" value="Genomic_DNA"/>
</dbReference>
<accession>A0A0A0HXH2</accession>
<dbReference type="KEGG" id="pbn:PADG_11635"/>
<evidence type="ECO:0000313" key="2">
    <source>
        <dbReference type="EMBL" id="KGM92105.1"/>
    </source>
</evidence>
<reference evidence="2 3" key="1">
    <citation type="journal article" date="2011" name="PLoS Genet.">
        <title>Comparative genomic analysis of human fungal pathogens causing paracoccidioidomycosis.</title>
        <authorList>
            <person name="Desjardins C.A."/>
            <person name="Champion M.D."/>
            <person name="Holder J.W."/>
            <person name="Muszewska A."/>
            <person name="Goldberg J."/>
            <person name="Bailao A.M."/>
            <person name="Brigido M.M."/>
            <person name="Ferreira M.E."/>
            <person name="Garcia A.M."/>
            <person name="Grynberg M."/>
            <person name="Gujja S."/>
            <person name="Heiman D.I."/>
            <person name="Henn M.R."/>
            <person name="Kodira C.D."/>
            <person name="Leon-Narvaez H."/>
            <person name="Longo L.V."/>
            <person name="Ma L.J."/>
            <person name="Malavazi I."/>
            <person name="Matsuo A.L."/>
            <person name="Morais F.V."/>
            <person name="Pereira M."/>
            <person name="Rodriguez-Brito S."/>
            <person name="Sakthikumar S."/>
            <person name="Salem-Izacc S.M."/>
            <person name="Sykes S.M."/>
            <person name="Teixeira M.M."/>
            <person name="Vallejo M.C."/>
            <person name="Walter M.E."/>
            <person name="Yandava C."/>
            <person name="Young S."/>
            <person name="Zeng Q."/>
            <person name="Zucker J."/>
            <person name="Felipe M.S."/>
            <person name="Goldman G.H."/>
            <person name="Haas B.J."/>
            <person name="McEwen J.G."/>
            <person name="Nino-Vega G."/>
            <person name="Puccia R."/>
            <person name="San-Blas G."/>
            <person name="Soares C.M."/>
            <person name="Birren B.W."/>
            <person name="Cuomo C.A."/>
        </authorList>
    </citation>
    <scope>NUCLEOTIDE SEQUENCE [LARGE SCALE GENOMIC DNA]</scope>
    <source>
        <strain evidence="2 3">Pb18</strain>
    </source>
</reference>
<dbReference type="HOGENOM" id="CLU_1468628_0_0_1"/>
<dbReference type="SUPFAM" id="SSF81383">
    <property type="entry name" value="F-box domain"/>
    <property type="match status" value="1"/>
</dbReference>
<dbReference type="InterPro" id="IPR036047">
    <property type="entry name" value="F-box-like_dom_sf"/>
</dbReference>
<keyword evidence="3" id="KW-1185">Reference proteome</keyword>
<dbReference type="RefSeq" id="XP_010759871.1">
    <property type="nucleotide sequence ID" value="XM_010761569.1"/>
</dbReference>
<name>A0A0A0HXH2_PARBD</name>
<dbReference type="AlphaFoldDB" id="A0A0A0HXH2"/>
<protein>
    <submittedName>
        <fullName evidence="2">Uncharacterized protein</fullName>
    </submittedName>
</protein>